<name>A0A2T2XFL6_9FIRM</name>
<comment type="caution">
    <text evidence="3">The sequence shown here is derived from an EMBL/GenBank/DDBJ whole genome shotgun (WGS) entry which is preliminary data.</text>
</comment>
<evidence type="ECO:0000313" key="3">
    <source>
        <dbReference type="EMBL" id="PSR33268.1"/>
    </source>
</evidence>
<dbReference type="AlphaFoldDB" id="A0A2T2XFL6"/>
<evidence type="ECO:0000256" key="1">
    <source>
        <dbReference type="PIRNR" id="PIRNR018579"/>
    </source>
</evidence>
<accession>A0A2T2XFL6</accession>
<feature type="transmembrane region" description="Helical" evidence="2">
    <location>
        <begin position="83"/>
        <end position="106"/>
    </location>
</feature>
<sequence length="122" mass="13119">MWIVVVGLLAGIVIGLAFPIIVPLAFAQYLSIALLAALDTVFGGARAGLEGKFVPATFVTGLLTNAVLAGLLTYIGNKLGVPLYYAALFAFGYRIFQNLGTIRHLLVDRWIKSRSKLHQSSL</sequence>
<protein>
    <submittedName>
        <fullName evidence="3">DUF1290 domain-containing protein</fullName>
    </submittedName>
</protein>
<proteinExistence type="inferred from homology"/>
<comment type="similarity">
    <text evidence="1">Belongs to the sbp family.</text>
</comment>
<dbReference type="InterPro" id="IPR009709">
    <property type="entry name" value="DUF1290"/>
</dbReference>
<dbReference type="Pfam" id="PF06947">
    <property type="entry name" value="DUF1290"/>
    <property type="match status" value="1"/>
</dbReference>
<dbReference type="PIRSF" id="PIRSF018579">
    <property type="entry name" value="Sbp"/>
    <property type="match status" value="1"/>
</dbReference>
<keyword evidence="1 2" id="KW-0472">Membrane</keyword>
<organism evidence="3 4">
    <name type="scientific">Sulfobacillus benefaciens</name>
    <dbReference type="NCBI Taxonomy" id="453960"/>
    <lineage>
        <taxon>Bacteria</taxon>
        <taxon>Bacillati</taxon>
        <taxon>Bacillota</taxon>
        <taxon>Clostridia</taxon>
        <taxon>Eubacteriales</taxon>
        <taxon>Clostridiales Family XVII. Incertae Sedis</taxon>
        <taxon>Sulfobacillus</taxon>
    </lineage>
</organism>
<keyword evidence="1" id="KW-1003">Cell membrane</keyword>
<feature type="transmembrane region" description="Helical" evidence="2">
    <location>
        <begin position="56"/>
        <end position="77"/>
    </location>
</feature>
<dbReference type="EMBL" id="PXYW01000023">
    <property type="protein sequence ID" value="PSR33268.1"/>
    <property type="molecule type" value="Genomic_DNA"/>
</dbReference>
<feature type="transmembrane region" description="Helical" evidence="2">
    <location>
        <begin position="29"/>
        <end position="49"/>
    </location>
</feature>
<keyword evidence="2" id="KW-1133">Transmembrane helix</keyword>
<evidence type="ECO:0000256" key="2">
    <source>
        <dbReference type="SAM" id="Phobius"/>
    </source>
</evidence>
<dbReference type="Proteomes" id="UP000242972">
    <property type="component" value="Unassembled WGS sequence"/>
</dbReference>
<evidence type="ECO:0000313" key="4">
    <source>
        <dbReference type="Proteomes" id="UP000242972"/>
    </source>
</evidence>
<keyword evidence="1 2" id="KW-0812">Transmembrane</keyword>
<reference evidence="3 4" key="1">
    <citation type="journal article" date="2014" name="BMC Genomics">
        <title>Comparison of environmental and isolate Sulfobacillus genomes reveals diverse carbon, sulfur, nitrogen, and hydrogen metabolisms.</title>
        <authorList>
            <person name="Justice N.B."/>
            <person name="Norman A."/>
            <person name="Brown C.T."/>
            <person name="Singh A."/>
            <person name="Thomas B.C."/>
            <person name="Banfield J.F."/>
        </authorList>
    </citation>
    <scope>NUCLEOTIDE SEQUENCE [LARGE SCALE GENOMIC DNA]</scope>
    <source>
        <strain evidence="3">AMDSBA4</strain>
    </source>
</reference>
<comment type="subcellular location">
    <subcellularLocation>
        <location evidence="1">Cell membrane</location>
        <topology evidence="1">Multi-pass membrane protein</topology>
    </subcellularLocation>
</comment>
<dbReference type="GO" id="GO:0005886">
    <property type="term" value="C:plasma membrane"/>
    <property type="evidence" value="ECO:0007669"/>
    <property type="project" value="UniProtKB-SubCell"/>
</dbReference>
<gene>
    <name evidence="3" type="ORF">C7B46_10545</name>
</gene>